<dbReference type="InterPro" id="IPR010920">
    <property type="entry name" value="LSM_dom_sf"/>
</dbReference>
<dbReference type="SUPFAM" id="SSF50182">
    <property type="entry name" value="Sm-like ribonucleoproteins"/>
    <property type="match status" value="1"/>
</dbReference>
<keyword evidence="8" id="KW-0508">mRNA splicing</keyword>
<feature type="transmembrane region" description="Helical" evidence="19">
    <location>
        <begin position="521"/>
        <end position="542"/>
    </location>
</feature>
<dbReference type="Pfam" id="PF01423">
    <property type="entry name" value="LSM"/>
    <property type="match status" value="1"/>
</dbReference>
<evidence type="ECO:0000256" key="17">
    <source>
        <dbReference type="ARBA" id="ARBA00054201"/>
    </source>
</evidence>
<evidence type="ECO:0000256" key="11">
    <source>
        <dbReference type="ARBA" id="ARBA00033121"/>
    </source>
</evidence>
<evidence type="ECO:0000256" key="3">
    <source>
        <dbReference type="ARBA" id="ARBA00008146"/>
    </source>
</evidence>
<keyword evidence="23" id="KW-1185">Reference proteome</keyword>
<feature type="domain" description="SAC" evidence="20">
    <location>
        <begin position="193"/>
        <end position="451"/>
    </location>
</feature>
<name>A0A8X7XF49_POLSE</name>
<evidence type="ECO:0000259" key="21">
    <source>
        <dbReference type="PROSITE" id="PS52002"/>
    </source>
</evidence>
<dbReference type="FunFam" id="2.30.30.100:FF:000016">
    <property type="entry name" value="Small nuclear ribonucleoprotein Sm D1"/>
    <property type="match status" value="1"/>
</dbReference>
<keyword evidence="19" id="KW-0472">Membrane</keyword>
<dbReference type="InterPro" id="IPR001163">
    <property type="entry name" value="Sm_dom_euk/arc"/>
</dbReference>
<dbReference type="Proteomes" id="UP000886611">
    <property type="component" value="Unassembled WGS sequence"/>
</dbReference>
<keyword evidence="19" id="KW-0812">Transmembrane</keyword>
<dbReference type="InterPro" id="IPR047575">
    <property type="entry name" value="Sm"/>
</dbReference>
<protein>
    <recommendedName>
        <fullName evidence="14">Phosphatidylinositol-3-phosphatase SAC1</fullName>
        <ecNumber evidence="4">3.1.3.64</ecNumber>
    </recommendedName>
    <alternativeName>
        <fullName evidence="16">Phosphatidylinositol-4-phosphate phosphatase</fullName>
    </alternativeName>
    <alternativeName>
        <fullName evidence="18">Small nuclear ribonucleoprotein Sm D1</fullName>
    </alternativeName>
    <alternativeName>
        <fullName evidence="15">Suppressor of actin mutations 1-like protein</fullName>
    </alternativeName>
    <alternativeName>
        <fullName evidence="11">snRNP core protein D1</fullName>
    </alternativeName>
</protein>
<feature type="non-terminal residue" evidence="22">
    <location>
        <position position="1"/>
    </location>
</feature>
<evidence type="ECO:0000256" key="15">
    <source>
        <dbReference type="ARBA" id="ARBA00041396"/>
    </source>
</evidence>
<keyword evidence="5" id="KW-0963">Cytoplasm</keyword>
<evidence type="ECO:0000256" key="7">
    <source>
        <dbReference type="ARBA" id="ARBA00022728"/>
    </source>
</evidence>
<comment type="subcellular location">
    <subcellularLocation>
        <location evidence="2">Cytoplasm</location>
    </subcellularLocation>
    <subcellularLocation>
        <location evidence="1">Nucleus</location>
    </subcellularLocation>
</comment>
<evidence type="ECO:0000256" key="6">
    <source>
        <dbReference type="ARBA" id="ARBA00022664"/>
    </source>
</evidence>
<dbReference type="InterPro" id="IPR002013">
    <property type="entry name" value="SAC_dom"/>
</dbReference>
<comment type="similarity">
    <text evidence="3">Belongs to the snRNP core protein family.</text>
</comment>
<dbReference type="Pfam" id="PF02383">
    <property type="entry name" value="Syja_N"/>
    <property type="match status" value="1"/>
</dbReference>
<keyword evidence="10" id="KW-0687">Ribonucleoprotein</keyword>
<evidence type="ECO:0000256" key="2">
    <source>
        <dbReference type="ARBA" id="ARBA00004496"/>
    </source>
</evidence>
<evidence type="ECO:0000256" key="14">
    <source>
        <dbReference type="ARBA" id="ARBA00040795"/>
    </source>
</evidence>
<dbReference type="PROSITE" id="PS52002">
    <property type="entry name" value="SM"/>
    <property type="match status" value="1"/>
</dbReference>
<dbReference type="CDD" id="cd01724">
    <property type="entry name" value="Sm_D1"/>
    <property type="match status" value="1"/>
</dbReference>
<organism evidence="22 23">
    <name type="scientific">Polypterus senegalus</name>
    <name type="common">Senegal bichir</name>
    <dbReference type="NCBI Taxonomy" id="55291"/>
    <lineage>
        <taxon>Eukaryota</taxon>
        <taxon>Metazoa</taxon>
        <taxon>Chordata</taxon>
        <taxon>Craniata</taxon>
        <taxon>Vertebrata</taxon>
        <taxon>Euteleostomi</taxon>
        <taxon>Actinopterygii</taxon>
        <taxon>Polypteriformes</taxon>
        <taxon>Polypteridae</taxon>
        <taxon>Polypterus</taxon>
    </lineage>
</organism>
<dbReference type="GO" id="GO:0043812">
    <property type="term" value="F:phosphatidylinositol-4-phosphate phosphatase activity"/>
    <property type="evidence" value="ECO:0007669"/>
    <property type="project" value="TreeGrafter"/>
</dbReference>
<gene>
    <name evidence="22" type="primary">Sacm1lb</name>
    <name evidence="22" type="ORF">GTO96_0009176</name>
</gene>
<feature type="non-terminal residue" evidence="22">
    <location>
        <position position="678"/>
    </location>
</feature>
<proteinExistence type="inferred from homology"/>
<dbReference type="GO" id="GO:0005783">
    <property type="term" value="C:endoplasmic reticulum"/>
    <property type="evidence" value="ECO:0007669"/>
    <property type="project" value="TreeGrafter"/>
</dbReference>
<evidence type="ECO:0000256" key="12">
    <source>
        <dbReference type="ARBA" id="ARBA00036631"/>
    </source>
</evidence>
<dbReference type="AlphaFoldDB" id="A0A8X7XF49"/>
<comment type="caution">
    <text evidence="22">The sequence shown here is derived from an EMBL/GenBank/DDBJ whole genome shotgun (WGS) entry which is preliminary data.</text>
</comment>
<evidence type="ECO:0000256" key="10">
    <source>
        <dbReference type="ARBA" id="ARBA00023274"/>
    </source>
</evidence>
<keyword evidence="9" id="KW-0539">Nucleus</keyword>
<dbReference type="GO" id="GO:0005681">
    <property type="term" value="C:spliceosomal complex"/>
    <property type="evidence" value="ECO:0007669"/>
    <property type="project" value="UniProtKB-KW"/>
</dbReference>
<dbReference type="GO" id="GO:0003723">
    <property type="term" value="F:RNA binding"/>
    <property type="evidence" value="ECO:0007669"/>
    <property type="project" value="InterPro"/>
</dbReference>
<comment type="catalytic activity">
    <reaction evidence="13">
        <text>a 1,2-diacyl-sn-glycero-3-phospho-(1D-myo-inositol 4-phosphate) + H2O = a 1,2-diacyl-sn-glycero-3-phospho-(1D-myo-inositol) + phosphate</text>
        <dbReference type="Rhea" id="RHEA:55652"/>
        <dbReference type="ChEBI" id="CHEBI:15377"/>
        <dbReference type="ChEBI" id="CHEBI:43474"/>
        <dbReference type="ChEBI" id="CHEBI:57880"/>
        <dbReference type="ChEBI" id="CHEBI:58178"/>
    </reaction>
    <physiologicalReaction direction="left-to-right" evidence="13">
        <dbReference type="Rhea" id="RHEA:55653"/>
    </physiologicalReaction>
</comment>
<keyword evidence="7" id="KW-0747">Spliceosome</keyword>
<evidence type="ECO:0000256" key="16">
    <source>
        <dbReference type="ARBA" id="ARBA00041911"/>
    </source>
</evidence>
<reference evidence="22 23" key="1">
    <citation type="journal article" date="2021" name="Cell">
        <title>Tracing the genetic footprints of vertebrate landing in non-teleost ray-finned fishes.</title>
        <authorList>
            <person name="Bi X."/>
            <person name="Wang K."/>
            <person name="Yang L."/>
            <person name="Pan H."/>
            <person name="Jiang H."/>
            <person name="Wei Q."/>
            <person name="Fang M."/>
            <person name="Yu H."/>
            <person name="Zhu C."/>
            <person name="Cai Y."/>
            <person name="He Y."/>
            <person name="Gan X."/>
            <person name="Zeng H."/>
            <person name="Yu D."/>
            <person name="Zhu Y."/>
            <person name="Jiang H."/>
            <person name="Qiu Q."/>
            <person name="Yang H."/>
            <person name="Zhang Y.E."/>
            <person name="Wang W."/>
            <person name="Zhu M."/>
            <person name="He S."/>
            <person name="Zhang G."/>
        </authorList>
    </citation>
    <scope>NUCLEOTIDE SEQUENCE [LARGE SCALE GENOMIC DNA]</scope>
    <source>
        <strain evidence="22">Bchr_013</strain>
    </source>
</reference>
<evidence type="ECO:0000256" key="1">
    <source>
        <dbReference type="ARBA" id="ARBA00004123"/>
    </source>
</evidence>
<accession>A0A8X7XF49</accession>
<evidence type="ECO:0000256" key="18">
    <source>
        <dbReference type="ARBA" id="ARBA00070082"/>
    </source>
</evidence>
<comment type="catalytic activity">
    <reaction evidence="12">
        <text>a 1,2-diacyl-sn-glycero-3-phospho-(1D-myo-inositol-3-phosphate) + H2O = a 1,2-diacyl-sn-glycero-3-phospho-(1D-myo-inositol) + phosphate</text>
        <dbReference type="Rhea" id="RHEA:12316"/>
        <dbReference type="ChEBI" id="CHEBI:15377"/>
        <dbReference type="ChEBI" id="CHEBI:43474"/>
        <dbReference type="ChEBI" id="CHEBI:57880"/>
        <dbReference type="ChEBI" id="CHEBI:58088"/>
        <dbReference type="EC" id="3.1.3.64"/>
    </reaction>
    <physiologicalReaction direction="left-to-right" evidence="12">
        <dbReference type="Rhea" id="RHEA:12317"/>
    </physiologicalReaction>
</comment>
<evidence type="ECO:0000256" key="13">
    <source>
        <dbReference type="ARBA" id="ARBA00036807"/>
    </source>
</evidence>
<dbReference type="GO" id="GO:0046856">
    <property type="term" value="P:phosphatidylinositol dephosphorylation"/>
    <property type="evidence" value="ECO:0007669"/>
    <property type="project" value="TreeGrafter"/>
</dbReference>
<evidence type="ECO:0000256" key="9">
    <source>
        <dbReference type="ARBA" id="ARBA00023242"/>
    </source>
</evidence>
<evidence type="ECO:0000256" key="8">
    <source>
        <dbReference type="ARBA" id="ARBA00023187"/>
    </source>
</evidence>
<dbReference type="SMART" id="SM00651">
    <property type="entry name" value="Sm"/>
    <property type="match status" value="1"/>
</dbReference>
<feature type="domain" description="Sm" evidence="21">
    <location>
        <begin position="541"/>
        <end position="613"/>
    </location>
</feature>
<dbReference type="PANTHER" id="PTHR45662">
    <property type="entry name" value="PHOSPHATIDYLINOSITIDE PHOSPHATASE SAC1"/>
    <property type="match status" value="1"/>
</dbReference>
<dbReference type="GO" id="GO:0004438">
    <property type="term" value="F:phosphatidylinositol-3-phosphate phosphatase activity"/>
    <property type="evidence" value="ECO:0007669"/>
    <property type="project" value="UniProtKB-EC"/>
</dbReference>
<evidence type="ECO:0000313" key="23">
    <source>
        <dbReference type="Proteomes" id="UP000886611"/>
    </source>
</evidence>
<keyword evidence="6" id="KW-0507">mRNA processing</keyword>
<dbReference type="PANTHER" id="PTHR45662:SF2">
    <property type="entry name" value="PHOSPHATIDYLINOSITOL-3-PHOSPHATASE SAC1"/>
    <property type="match status" value="1"/>
</dbReference>
<evidence type="ECO:0000256" key="19">
    <source>
        <dbReference type="SAM" id="Phobius"/>
    </source>
</evidence>
<evidence type="ECO:0000313" key="22">
    <source>
        <dbReference type="EMBL" id="KAG2464897.1"/>
    </source>
</evidence>
<dbReference type="EC" id="3.1.3.64" evidence="4"/>
<sequence length="678" mass="75804">MRRCASVPSYVYPKEECAAANGSSGSSSEWILQGAPVYIRPRRAAVVLFGYFEGAECGMRELTGESPSAVGTAPAQELNLGSLERHTTPEKFYIEACDDGANDVLFIDRVSSEMTLAVKKDIPPSAVTRQICGIMGTIRLVAGMYLIVITKKKKIGDLFGYAVWKATEFDIISYKKTVLHLTDNQACVVFFCIDSEGHAANYVETEQIVQFGGGKASFVQTRGSIPFYWSQRPNLRYKPKPQINKTVNHVNQKGSEKPLEQEFSKMVENMGNGMVKYVAFDFHKECSRMRWDRLQILVDKVAEMQDDFGYFLVDSDGKVLMQQEGTFRSNCMDCLDRTNVIQSLLARRSLQSQLQRWISLRLGDKRLFGLILSVVNIIRVPWHSLNGYRGVLKRQADELVWACMGPALLAASFLVLSAARVDSAPSDPSSGFSVFKTWADNANACAKQYAGTGALKTDFTRTGKRTQWGLVMDGWNAMIRYYKNNFSDGFRQDSIDLFLGNYAVDEADSLAPLRVQKDWKFLTLPIIMVVAFSMCIICLLMAGKFLMKLSHETVTIELKNGTQVHGTITGVDVCMNTHLKAVKMTLKNREPVQLETLSIRGNNIRYFILPDSLPLDTLLVDIEPKVKSKKREAVGVATLKLSSAVYRALPTLDLCVTLEMRLEVHCRVQISARVGLEC</sequence>
<dbReference type="Gene3D" id="2.30.30.100">
    <property type="match status" value="1"/>
</dbReference>
<evidence type="ECO:0000256" key="5">
    <source>
        <dbReference type="ARBA" id="ARBA00022490"/>
    </source>
</evidence>
<dbReference type="InterPro" id="IPR034102">
    <property type="entry name" value="Sm_D1"/>
</dbReference>
<evidence type="ECO:0000259" key="20">
    <source>
        <dbReference type="PROSITE" id="PS50275"/>
    </source>
</evidence>
<dbReference type="GO" id="GO:0000387">
    <property type="term" value="P:spliceosomal snRNP assembly"/>
    <property type="evidence" value="ECO:0007669"/>
    <property type="project" value="InterPro"/>
</dbReference>
<comment type="function">
    <text evidence="17">Plays a role in pre-mRNA splicing as a core component of the spliceosomal U1, U2, U4 and U5 small nuclear ribonucleoproteins (snRNPs), the building blocks of the spliceosome. Component of both the pre-catalytic spliceosome B complex and activated spliceosome C complexes. As a component of the minor spliceosome, involved in the splicing of U12-type introns in pre-mRNAs. May act as a charged protein scaffold to promote snRNP assembly or strengthen snRNP-snRNP interactions through non-specific electrostatic contacts with RNA.</text>
</comment>
<evidence type="ECO:0000256" key="4">
    <source>
        <dbReference type="ARBA" id="ARBA00013038"/>
    </source>
</evidence>
<keyword evidence="19" id="KW-1133">Transmembrane helix</keyword>
<dbReference type="PROSITE" id="PS50275">
    <property type="entry name" value="SAC"/>
    <property type="match status" value="1"/>
</dbReference>
<dbReference type="EMBL" id="JAATIS010002524">
    <property type="protein sequence ID" value="KAG2464897.1"/>
    <property type="molecule type" value="Genomic_DNA"/>
</dbReference>